<dbReference type="GeneID" id="14925702"/>
<dbReference type="KEGG" id="acan:ACA1_173050"/>
<name>L8HJ15_ACACF</name>
<accession>L8HJ15</accession>
<protein>
    <submittedName>
        <fullName evidence="1">Uncharacterized protein</fullName>
    </submittedName>
</protein>
<dbReference type="RefSeq" id="XP_004356578.1">
    <property type="nucleotide sequence ID" value="XM_004356525.1"/>
</dbReference>
<reference evidence="1 2" key="1">
    <citation type="journal article" date="2013" name="Genome Biol.">
        <title>Genome of Acanthamoeba castellanii highlights extensive lateral gene transfer and early evolution of tyrosine kinase signaling.</title>
        <authorList>
            <person name="Clarke M."/>
            <person name="Lohan A.J."/>
            <person name="Liu B."/>
            <person name="Lagkouvardos I."/>
            <person name="Roy S."/>
            <person name="Zafar N."/>
            <person name="Bertelli C."/>
            <person name="Schilde C."/>
            <person name="Kianianmomeni A."/>
            <person name="Burglin T.R."/>
            <person name="Frech C."/>
            <person name="Turcotte B."/>
            <person name="Kopec K.O."/>
            <person name="Synnott J.M."/>
            <person name="Choo C."/>
            <person name="Paponov I."/>
            <person name="Finkler A."/>
            <person name="Soon Heng Tan C."/>
            <person name="Hutchins A.P."/>
            <person name="Weinmeier T."/>
            <person name="Rattei T."/>
            <person name="Chu J.S."/>
            <person name="Gimenez G."/>
            <person name="Irimia M."/>
            <person name="Rigden D.J."/>
            <person name="Fitzpatrick D.A."/>
            <person name="Lorenzo-Morales J."/>
            <person name="Bateman A."/>
            <person name="Chiu C.H."/>
            <person name="Tang P."/>
            <person name="Hegemann P."/>
            <person name="Fromm H."/>
            <person name="Raoult D."/>
            <person name="Greub G."/>
            <person name="Miranda-Saavedra D."/>
            <person name="Chen N."/>
            <person name="Nash P."/>
            <person name="Ginger M.L."/>
            <person name="Horn M."/>
            <person name="Schaap P."/>
            <person name="Caler L."/>
            <person name="Loftus B."/>
        </authorList>
    </citation>
    <scope>NUCLEOTIDE SEQUENCE [LARGE SCALE GENOMIC DNA]</scope>
    <source>
        <strain evidence="1 2">Neff</strain>
    </source>
</reference>
<sequence>MLATASSPSLFSANPFHTASSTFGMQTLTNQEKDVLLFMQRLKSSTAQQETERSVSDPVMSVDAYAPSRPLATAAHSLARRLVSCFAHHHHIIIIIANPFIPIINLIDHFI</sequence>
<dbReference type="EMBL" id="KB007811">
    <property type="protein sequence ID" value="ELR24678.1"/>
    <property type="molecule type" value="Genomic_DNA"/>
</dbReference>
<gene>
    <name evidence="1" type="ORF">ACA1_173050</name>
</gene>
<evidence type="ECO:0000313" key="1">
    <source>
        <dbReference type="EMBL" id="ELR24678.1"/>
    </source>
</evidence>
<dbReference type="AlphaFoldDB" id="L8HJ15"/>
<dbReference type="VEuPathDB" id="AmoebaDB:ACA1_173050"/>
<organism evidence="1 2">
    <name type="scientific">Acanthamoeba castellanii (strain ATCC 30010 / Neff)</name>
    <dbReference type="NCBI Taxonomy" id="1257118"/>
    <lineage>
        <taxon>Eukaryota</taxon>
        <taxon>Amoebozoa</taxon>
        <taxon>Discosea</taxon>
        <taxon>Longamoebia</taxon>
        <taxon>Centramoebida</taxon>
        <taxon>Acanthamoebidae</taxon>
        <taxon>Acanthamoeba</taxon>
    </lineage>
</organism>
<proteinExistence type="predicted"/>
<dbReference type="Proteomes" id="UP000011083">
    <property type="component" value="Unassembled WGS sequence"/>
</dbReference>
<evidence type="ECO:0000313" key="2">
    <source>
        <dbReference type="Proteomes" id="UP000011083"/>
    </source>
</evidence>
<keyword evidence="2" id="KW-1185">Reference proteome</keyword>